<accession>A0ABP0N9R7</accession>
<protein>
    <submittedName>
        <fullName evidence="2">Uncharacterized protein</fullName>
    </submittedName>
</protein>
<proteinExistence type="predicted"/>
<reference evidence="2 3" key="1">
    <citation type="submission" date="2024-02" db="EMBL/GenBank/DDBJ databases">
        <authorList>
            <person name="Chen Y."/>
            <person name="Shah S."/>
            <person name="Dougan E. K."/>
            <person name="Thang M."/>
            <person name="Chan C."/>
        </authorList>
    </citation>
    <scope>NUCLEOTIDE SEQUENCE [LARGE SCALE GENOMIC DNA]</scope>
</reference>
<comment type="caution">
    <text evidence="2">The sequence shown here is derived from an EMBL/GenBank/DDBJ whole genome shotgun (WGS) entry which is preliminary data.</text>
</comment>
<dbReference type="Proteomes" id="UP001642484">
    <property type="component" value="Unassembled WGS sequence"/>
</dbReference>
<gene>
    <name evidence="2" type="ORF">CCMP2556_LOCUS29785</name>
</gene>
<feature type="region of interest" description="Disordered" evidence="1">
    <location>
        <begin position="105"/>
        <end position="139"/>
    </location>
</feature>
<name>A0ABP0N9R7_9DINO</name>
<keyword evidence="3" id="KW-1185">Reference proteome</keyword>
<evidence type="ECO:0000313" key="2">
    <source>
        <dbReference type="EMBL" id="CAK9060538.1"/>
    </source>
</evidence>
<sequence>MCEVFRCRCSQLRSGQIVTLFGRTCQEAFPWTPPMADGTDSTEASPRVLNKSPGWTQLVAEKARELERRDRAPSEPSLEDDVKVAQMILQPVSESLEKLRCSIEASTPRLQGTPPRRLSPRSARVSFSPEKAASPHSSISLAPALLRPMEEASDAGGSTGDAGDAFSSTLDVLKRLDSQLCNLESILGSLDSKSTRRELREQ</sequence>
<organism evidence="2 3">
    <name type="scientific">Durusdinium trenchii</name>
    <dbReference type="NCBI Taxonomy" id="1381693"/>
    <lineage>
        <taxon>Eukaryota</taxon>
        <taxon>Sar</taxon>
        <taxon>Alveolata</taxon>
        <taxon>Dinophyceae</taxon>
        <taxon>Suessiales</taxon>
        <taxon>Symbiodiniaceae</taxon>
        <taxon>Durusdinium</taxon>
    </lineage>
</organism>
<evidence type="ECO:0000313" key="3">
    <source>
        <dbReference type="Proteomes" id="UP001642484"/>
    </source>
</evidence>
<dbReference type="EMBL" id="CAXAMN010021529">
    <property type="protein sequence ID" value="CAK9060538.1"/>
    <property type="molecule type" value="Genomic_DNA"/>
</dbReference>
<evidence type="ECO:0000256" key="1">
    <source>
        <dbReference type="SAM" id="MobiDB-lite"/>
    </source>
</evidence>